<protein>
    <recommendedName>
        <fullName evidence="3">DUF1934 domain-containing protein</fullName>
    </recommendedName>
</protein>
<dbReference type="Pfam" id="PF09148">
    <property type="entry name" value="DUF1934"/>
    <property type="match status" value="1"/>
</dbReference>
<dbReference type="InterPro" id="IPR012674">
    <property type="entry name" value="Calycin"/>
</dbReference>
<gene>
    <name evidence="1" type="ORF">Tfer_1597</name>
</gene>
<dbReference type="AlphaFoldDB" id="A0A0L6W301"/>
<dbReference type="SUPFAM" id="SSF50814">
    <property type="entry name" value="Lipocalins"/>
    <property type="match status" value="1"/>
</dbReference>
<keyword evidence="2" id="KW-1185">Reference proteome</keyword>
<evidence type="ECO:0008006" key="3">
    <source>
        <dbReference type="Google" id="ProtNLM"/>
    </source>
</evidence>
<reference evidence="2" key="1">
    <citation type="submission" date="2015-07" db="EMBL/GenBank/DDBJ databases">
        <title>Complete Genome of Thermincola ferriacetica strain Z-0001T.</title>
        <authorList>
            <person name="Lusk B."/>
            <person name="Badalamenti J.P."/>
            <person name="Parameswaran P."/>
            <person name="Bond D.R."/>
            <person name="Torres C.I."/>
        </authorList>
    </citation>
    <scope>NUCLEOTIDE SEQUENCE [LARGE SCALE GENOMIC DNA]</scope>
    <source>
        <strain evidence="2">Z-0001</strain>
    </source>
</reference>
<organism evidence="1 2">
    <name type="scientific">Thermincola ferriacetica</name>
    <dbReference type="NCBI Taxonomy" id="281456"/>
    <lineage>
        <taxon>Bacteria</taxon>
        <taxon>Bacillati</taxon>
        <taxon>Bacillota</taxon>
        <taxon>Clostridia</taxon>
        <taxon>Eubacteriales</taxon>
        <taxon>Thermincolaceae</taxon>
        <taxon>Thermincola</taxon>
    </lineage>
</organism>
<evidence type="ECO:0000313" key="2">
    <source>
        <dbReference type="Proteomes" id="UP000037175"/>
    </source>
</evidence>
<dbReference type="PATRIC" id="fig|281456.6.peg.1702"/>
<accession>A0A0L6W301</accession>
<dbReference type="EMBL" id="LGTE01000009">
    <property type="protein sequence ID" value="KNZ69778.1"/>
    <property type="molecule type" value="Genomic_DNA"/>
</dbReference>
<comment type="caution">
    <text evidence="1">The sequence shown here is derived from an EMBL/GenBank/DDBJ whole genome shotgun (WGS) entry which is preliminary data.</text>
</comment>
<dbReference type="RefSeq" id="WP_013121747.1">
    <property type="nucleotide sequence ID" value="NZ_LGTE01000009.1"/>
</dbReference>
<sequence length="151" mass="16790">MRKDILVTVKAKQINEYGEEDSQDFFTTGTLFQKKGAFFIVYNESEVTGMAGTTTSLKVEPNRVTLNRMGSSEQKQVFEEGLKHRGNYITPYGGLSVAVLPSRVEVNLTDTGGSIKLEYELEVENQKISDNALIITVREAGNEKCSGKTER</sequence>
<dbReference type="InterPro" id="IPR015231">
    <property type="entry name" value="DUF1934"/>
</dbReference>
<dbReference type="Gene3D" id="2.40.128.20">
    <property type="match status" value="1"/>
</dbReference>
<proteinExistence type="predicted"/>
<dbReference type="Proteomes" id="UP000037175">
    <property type="component" value="Unassembled WGS sequence"/>
</dbReference>
<name>A0A0L6W301_9FIRM</name>
<evidence type="ECO:0000313" key="1">
    <source>
        <dbReference type="EMBL" id="KNZ69778.1"/>
    </source>
</evidence>